<gene>
    <name evidence="2" type="ORF">PoB_003283900</name>
</gene>
<organism evidence="2 3">
    <name type="scientific">Plakobranchus ocellatus</name>
    <dbReference type="NCBI Taxonomy" id="259542"/>
    <lineage>
        <taxon>Eukaryota</taxon>
        <taxon>Metazoa</taxon>
        <taxon>Spiralia</taxon>
        <taxon>Lophotrochozoa</taxon>
        <taxon>Mollusca</taxon>
        <taxon>Gastropoda</taxon>
        <taxon>Heterobranchia</taxon>
        <taxon>Euthyneura</taxon>
        <taxon>Panpulmonata</taxon>
        <taxon>Sacoglossa</taxon>
        <taxon>Placobranchoidea</taxon>
        <taxon>Plakobranchidae</taxon>
        <taxon>Plakobranchus</taxon>
    </lineage>
</organism>
<feature type="region of interest" description="Disordered" evidence="1">
    <location>
        <begin position="45"/>
        <end position="74"/>
    </location>
</feature>
<protein>
    <submittedName>
        <fullName evidence="2">Uncharacterized protein</fullName>
    </submittedName>
</protein>
<dbReference type="EMBL" id="BLXT01003772">
    <property type="protein sequence ID" value="GFO06334.1"/>
    <property type="molecule type" value="Genomic_DNA"/>
</dbReference>
<evidence type="ECO:0000313" key="2">
    <source>
        <dbReference type="EMBL" id="GFO06334.1"/>
    </source>
</evidence>
<accession>A0AAV4AF90</accession>
<dbReference type="Proteomes" id="UP000735302">
    <property type="component" value="Unassembled WGS sequence"/>
</dbReference>
<sequence length="107" mass="12218">MFTASLVPLKQFYAEVAELLSVVEENQPCNPQCISRNIDFLSGSPRESARKLEAPAASPQQPKVGTRKQKKDATNDRILSLEKFIDQFSRRSSESFDNFKRMFEKMS</sequence>
<reference evidence="2 3" key="1">
    <citation type="journal article" date="2021" name="Elife">
        <title>Chloroplast acquisition without the gene transfer in kleptoplastic sea slugs, Plakobranchus ocellatus.</title>
        <authorList>
            <person name="Maeda T."/>
            <person name="Takahashi S."/>
            <person name="Yoshida T."/>
            <person name="Shimamura S."/>
            <person name="Takaki Y."/>
            <person name="Nagai Y."/>
            <person name="Toyoda A."/>
            <person name="Suzuki Y."/>
            <person name="Arimoto A."/>
            <person name="Ishii H."/>
            <person name="Satoh N."/>
            <person name="Nishiyama T."/>
            <person name="Hasebe M."/>
            <person name="Maruyama T."/>
            <person name="Minagawa J."/>
            <person name="Obokata J."/>
            <person name="Shigenobu S."/>
        </authorList>
    </citation>
    <scope>NUCLEOTIDE SEQUENCE [LARGE SCALE GENOMIC DNA]</scope>
</reference>
<proteinExistence type="predicted"/>
<evidence type="ECO:0000313" key="3">
    <source>
        <dbReference type="Proteomes" id="UP000735302"/>
    </source>
</evidence>
<dbReference type="AlphaFoldDB" id="A0AAV4AF90"/>
<evidence type="ECO:0000256" key="1">
    <source>
        <dbReference type="SAM" id="MobiDB-lite"/>
    </source>
</evidence>
<name>A0AAV4AF90_9GAST</name>
<comment type="caution">
    <text evidence="2">The sequence shown here is derived from an EMBL/GenBank/DDBJ whole genome shotgun (WGS) entry which is preliminary data.</text>
</comment>
<keyword evidence="3" id="KW-1185">Reference proteome</keyword>